<dbReference type="Proteomes" id="UP000273811">
    <property type="component" value="Unassembled WGS sequence"/>
</dbReference>
<gene>
    <name evidence="2" type="ORF">D4N35_008305</name>
</gene>
<dbReference type="RefSeq" id="WP_120072384.1">
    <property type="nucleotide sequence ID" value="NZ_CP126113.1"/>
</dbReference>
<keyword evidence="3" id="KW-1185">Reference proteome</keyword>
<dbReference type="InterPro" id="IPR027051">
    <property type="entry name" value="XdhC_Rossmann_dom"/>
</dbReference>
<evidence type="ECO:0000313" key="2">
    <source>
        <dbReference type="EMBL" id="RWR11650.1"/>
    </source>
</evidence>
<evidence type="ECO:0000259" key="1">
    <source>
        <dbReference type="Pfam" id="PF13478"/>
    </source>
</evidence>
<sequence>MSKQMYEQLLKAIKERRDDAALVTITKHSDESLIGSKILMQEDGILSGDAVLSKGLQTVVFDQVLPFFKKGVTKAIQFEYGDCQIECYMEVFPVPPRLIVAGAGHVSEPVAEIGKMAGFHVTVIDDRPEFANRGRFPTADEVVCTSYVEFFQNLPVNPNTFIVLLTRGHKFDVVSLQELLRREEAIEQEQRTAYIGMIGSRRRISGVFEQLKDEFSDHNFTNIYSPVGLDIGGQTPAEIAVSIMAEILKVKNGKSGNSLKEKIPSYSQLKFRERVKK</sequence>
<dbReference type="Pfam" id="PF13478">
    <property type="entry name" value="XdhC_C"/>
    <property type="match status" value="1"/>
</dbReference>
<organism evidence="2 3">
    <name type="scientific">Siminovitchia fortis</name>
    <dbReference type="NCBI Taxonomy" id="254758"/>
    <lineage>
        <taxon>Bacteria</taxon>
        <taxon>Bacillati</taxon>
        <taxon>Bacillota</taxon>
        <taxon>Bacilli</taxon>
        <taxon>Bacillales</taxon>
        <taxon>Bacillaceae</taxon>
        <taxon>Siminovitchia</taxon>
    </lineage>
</organism>
<dbReference type="OrthoDB" id="9773039at2"/>
<dbReference type="PANTHER" id="PTHR30388:SF6">
    <property type="entry name" value="XANTHINE DEHYDROGENASE SUBUNIT A-RELATED"/>
    <property type="match status" value="1"/>
</dbReference>
<dbReference type="AlphaFoldDB" id="A0A443IU94"/>
<protein>
    <recommendedName>
        <fullName evidence="1">XdhC Rossmann domain-containing protein</fullName>
    </recommendedName>
</protein>
<proteinExistence type="predicted"/>
<reference evidence="2" key="1">
    <citation type="submission" date="2018-12" db="EMBL/GenBank/DDBJ databases">
        <authorList>
            <person name="Sun L."/>
            <person name="Chen Z."/>
        </authorList>
    </citation>
    <scope>NUCLEOTIDE SEQUENCE [LARGE SCALE GENOMIC DNA]</scope>
    <source>
        <strain evidence="2">DSM 16012</strain>
    </source>
</reference>
<dbReference type="GeneID" id="56392344"/>
<evidence type="ECO:0000313" key="3">
    <source>
        <dbReference type="Proteomes" id="UP000273811"/>
    </source>
</evidence>
<dbReference type="Gene3D" id="3.40.50.720">
    <property type="entry name" value="NAD(P)-binding Rossmann-like Domain"/>
    <property type="match status" value="1"/>
</dbReference>
<dbReference type="EMBL" id="QYTU02000015">
    <property type="protein sequence ID" value="RWR11650.1"/>
    <property type="molecule type" value="Genomic_DNA"/>
</dbReference>
<accession>A0A443IU94</accession>
<name>A0A443IU94_9BACI</name>
<feature type="domain" description="XdhC Rossmann" evidence="1">
    <location>
        <begin position="98"/>
        <end position="247"/>
    </location>
</feature>
<dbReference type="PANTHER" id="PTHR30388">
    <property type="entry name" value="ALDEHYDE OXIDOREDUCTASE MOLYBDENUM COFACTOR ASSEMBLY PROTEIN"/>
    <property type="match status" value="1"/>
</dbReference>
<comment type="caution">
    <text evidence="2">The sequence shown here is derived from an EMBL/GenBank/DDBJ whole genome shotgun (WGS) entry which is preliminary data.</text>
</comment>
<dbReference type="InterPro" id="IPR052698">
    <property type="entry name" value="MoCofactor_Util/Proc"/>
</dbReference>